<keyword evidence="1" id="KW-0812">Transmembrane</keyword>
<protein>
    <submittedName>
        <fullName evidence="3">Flp pilus assembly protein TadG</fullName>
    </submittedName>
</protein>
<keyword evidence="1" id="KW-0472">Membrane</keyword>
<keyword evidence="1" id="KW-1133">Transmembrane helix</keyword>
<dbReference type="EMBL" id="JAASQP010000001">
    <property type="protein sequence ID" value="NIJ24562.1"/>
    <property type="molecule type" value="Genomic_DNA"/>
</dbReference>
<keyword evidence="4" id="KW-1185">Reference proteome</keyword>
<name>A0ABX0U5G9_9SPHN</name>
<feature type="domain" description="TadE-like" evidence="2">
    <location>
        <begin position="6"/>
        <end position="48"/>
    </location>
</feature>
<gene>
    <name evidence="3" type="ORF">FHT01_002104</name>
</gene>
<dbReference type="InterPro" id="IPR012495">
    <property type="entry name" value="TadE-like_dom"/>
</dbReference>
<accession>A0ABX0U5G9</accession>
<feature type="transmembrane region" description="Helical" evidence="1">
    <location>
        <begin position="12"/>
        <end position="34"/>
    </location>
</feature>
<comment type="caution">
    <text evidence="3">The sequence shown here is derived from an EMBL/GenBank/DDBJ whole genome shotgun (WGS) entry which is preliminary data.</text>
</comment>
<dbReference type="Proteomes" id="UP000788153">
    <property type="component" value="Unassembled WGS sequence"/>
</dbReference>
<organism evidence="3 4">
    <name type="scientific">Sphingomonas japonica</name>
    <dbReference type="NCBI Taxonomy" id="511662"/>
    <lineage>
        <taxon>Bacteria</taxon>
        <taxon>Pseudomonadati</taxon>
        <taxon>Pseudomonadota</taxon>
        <taxon>Alphaproteobacteria</taxon>
        <taxon>Sphingomonadales</taxon>
        <taxon>Sphingomonadaceae</taxon>
        <taxon>Sphingomonas</taxon>
    </lineage>
</organism>
<sequence>MTDRRGVTTVEFAILIPALFTLLCGTIELAHLVFARTVLDGAVVDAARSATASLETSEGDRADLMRESIRKTMRPFPLQPGSEIAIETAVYRDFGSVTAEYFDDANSNGTYDLGESFTDRNANGQWDPSTPIAGELGGPGDVVSYTAVYPKRILFGFLVDFMGMQETFNVRSTTVVRNESVVRRATP</sequence>
<proteinExistence type="predicted"/>
<reference evidence="3 4" key="1">
    <citation type="submission" date="2020-03" db="EMBL/GenBank/DDBJ databases">
        <title>Genomic Encyclopedia of Type Strains, Phase IV (KMG-IV): sequencing the most valuable type-strain genomes for metagenomic binning, comparative biology and taxonomic classification.</title>
        <authorList>
            <person name="Goeker M."/>
        </authorList>
    </citation>
    <scope>NUCLEOTIDE SEQUENCE [LARGE SCALE GENOMIC DNA]</scope>
    <source>
        <strain evidence="3 4">DSM 22753</strain>
    </source>
</reference>
<evidence type="ECO:0000313" key="4">
    <source>
        <dbReference type="Proteomes" id="UP000788153"/>
    </source>
</evidence>
<evidence type="ECO:0000259" key="2">
    <source>
        <dbReference type="Pfam" id="PF07811"/>
    </source>
</evidence>
<dbReference type="RefSeq" id="WP_243846698.1">
    <property type="nucleotide sequence ID" value="NZ_BAAAEV010000001.1"/>
</dbReference>
<evidence type="ECO:0000256" key="1">
    <source>
        <dbReference type="SAM" id="Phobius"/>
    </source>
</evidence>
<evidence type="ECO:0000313" key="3">
    <source>
        <dbReference type="EMBL" id="NIJ24562.1"/>
    </source>
</evidence>
<dbReference type="Pfam" id="PF07811">
    <property type="entry name" value="TadE"/>
    <property type="match status" value="1"/>
</dbReference>